<keyword evidence="5" id="KW-0472">Membrane</keyword>
<evidence type="ECO:0000313" key="8">
    <source>
        <dbReference type="Proteomes" id="UP000053766"/>
    </source>
</evidence>
<dbReference type="PANTHER" id="PTHR23323">
    <property type="entry name" value="VACUOLAR PROTEIN SORTING-ASSOCIATED PROTEIN"/>
    <property type="match status" value="1"/>
</dbReference>
<dbReference type="GO" id="GO:0007032">
    <property type="term" value="P:endosome organization"/>
    <property type="evidence" value="ECO:0007669"/>
    <property type="project" value="TreeGrafter"/>
</dbReference>
<dbReference type="AlphaFoldDB" id="A0A0D8X9F4"/>
<protein>
    <submittedName>
        <fullName evidence="7">Uncharacterized protein</fullName>
    </submittedName>
</protein>
<dbReference type="GO" id="GO:0007033">
    <property type="term" value="P:vacuole organization"/>
    <property type="evidence" value="ECO:0007669"/>
    <property type="project" value="TreeGrafter"/>
</dbReference>
<keyword evidence="2" id="KW-0479">Metal-binding</keyword>
<keyword evidence="8" id="KW-1185">Reference proteome</keyword>
<dbReference type="PROSITE" id="PS50236">
    <property type="entry name" value="CHCR"/>
    <property type="match status" value="1"/>
</dbReference>
<dbReference type="GO" id="GO:0030897">
    <property type="term" value="C:HOPS complex"/>
    <property type="evidence" value="ECO:0007669"/>
    <property type="project" value="TreeGrafter"/>
</dbReference>
<evidence type="ECO:0000256" key="5">
    <source>
        <dbReference type="ARBA" id="ARBA00023136"/>
    </source>
</evidence>
<comment type="subcellular location">
    <subcellularLocation>
        <location evidence="1">Late endosome membrane</location>
        <topology evidence="1">Peripheral membrane protein</topology>
        <orientation evidence="1">Cytoplasmic side</orientation>
    </subcellularLocation>
</comment>
<evidence type="ECO:0000256" key="2">
    <source>
        <dbReference type="ARBA" id="ARBA00022723"/>
    </source>
</evidence>
<proteinExistence type="predicted"/>
<evidence type="ECO:0000256" key="1">
    <source>
        <dbReference type="ARBA" id="ARBA00004492"/>
    </source>
</evidence>
<dbReference type="Pfam" id="PF23356">
    <property type="entry name" value="TPR_PEP5_VPS11"/>
    <property type="match status" value="1"/>
</dbReference>
<dbReference type="GO" id="GO:0006886">
    <property type="term" value="P:intracellular protein transport"/>
    <property type="evidence" value="ECO:0007669"/>
    <property type="project" value="UniProtKB-UniRule"/>
</dbReference>
<dbReference type="GO" id="GO:0031902">
    <property type="term" value="C:late endosome membrane"/>
    <property type="evidence" value="ECO:0007669"/>
    <property type="project" value="UniProtKB-SubCell"/>
</dbReference>
<dbReference type="PANTHER" id="PTHR23323:SF24">
    <property type="entry name" value="VACUOLAR PROTEIN SORTING-ASSOCIATED PROTEIN 11 HOMOLOG"/>
    <property type="match status" value="1"/>
</dbReference>
<evidence type="ECO:0000313" key="7">
    <source>
        <dbReference type="EMBL" id="KJH41188.1"/>
    </source>
</evidence>
<sequence>MLTFLGDHLQDGSDETAYLILVGKRLVQHSRFSLLKHDSPGAPKDCWVFDERSGSIIIASRDMVFFYDADQCIETDGYRGRCLQLGRNNEKLQLVSVGEHLALLTKQQALISYVYFEVLWVPSVSTVKTGVISCLRTRNLLILGKDGTLSELIEKNLSAKLDILLKKNLYDVAVILEILGYLVGQQSSTRFLLGLAKNSKDGNKHLRSIHAKYGDYLYGKCDYDNAINEYKETVGMMEPSYVIKRVMLNEYLDISRLRQLCVYLESLHETTHYNLNHTNILVNCYAQLDERDKMMKFLENLSVDARTNMTSVIDSRAKFLCKCRVYLTYVVFTLVLRLLKLSEDAVILAVKLNMHDHAIAMMVEDLGRHRAAIKYIDKRPLVENIKYSFVVTQTLHAHNNQGKMQCNNQLVLMIYALDKFLWLSNKAYRYTEKYGRELFEACPDETIQLLQKLIGNCDSDPAQLLKVFVNDFAKCADFIEFAIKKNSVEQLVPD</sequence>
<gene>
    <name evidence="7" type="ORF">DICVIV_12836</name>
</gene>
<evidence type="ECO:0000256" key="3">
    <source>
        <dbReference type="ARBA" id="ARBA00022771"/>
    </source>
</evidence>
<organism evidence="7 8">
    <name type="scientific">Dictyocaulus viviparus</name>
    <name type="common">Bovine lungworm</name>
    <dbReference type="NCBI Taxonomy" id="29172"/>
    <lineage>
        <taxon>Eukaryota</taxon>
        <taxon>Metazoa</taxon>
        <taxon>Ecdysozoa</taxon>
        <taxon>Nematoda</taxon>
        <taxon>Chromadorea</taxon>
        <taxon>Rhabditida</taxon>
        <taxon>Rhabditina</taxon>
        <taxon>Rhabditomorpha</taxon>
        <taxon>Strongyloidea</taxon>
        <taxon>Metastrongylidae</taxon>
        <taxon>Dictyocaulus</taxon>
    </lineage>
</organism>
<reference evidence="8" key="2">
    <citation type="journal article" date="2016" name="Sci. Rep.">
        <title>Dictyocaulus viviparus genome, variome and transcriptome elucidate lungworm biology and support future intervention.</title>
        <authorList>
            <person name="McNulty S.N."/>
            <person name="Strube C."/>
            <person name="Rosa B.A."/>
            <person name="Martin J.C."/>
            <person name="Tyagi R."/>
            <person name="Choi Y.J."/>
            <person name="Wang Q."/>
            <person name="Hallsworth Pepin K."/>
            <person name="Zhang X."/>
            <person name="Ozersky P."/>
            <person name="Wilson R.K."/>
            <person name="Sternberg P.W."/>
            <person name="Gasser R.B."/>
            <person name="Mitreva M."/>
        </authorList>
    </citation>
    <scope>NUCLEOTIDE SEQUENCE [LARGE SCALE GENOMIC DNA]</scope>
    <source>
        <strain evidence="8">HannoverDv2000</strain>
    </source>
</reference>
<feature type="repeat" description="CHCR" evidence="6">
    <location>
        <begin position="230"/>
        <end position="403"/>
    </location>
</feature>
<accession>A0A0D8X9F4</accession>
<reference evidence="7 8" key="1">
    <citation type="submission" date="2013-11" db="EMBL/GenBank/DDBJ databases">
        <title>Draft genome of the bovine lungworm Dictyocaulus viviparus.</title>
        <authorList>
            <person name="Mitreva M."/>
        </authorList>
    </citation>
    <scope>NUCLEOTIDE SEQUENCE [LARGE SCALE GENOMIC DNA]</scope>
    <source>
        <strain evidence="7 8">HannoverDv2000</strain>
    </source>
</reference>
<keyword evidence="4" id="KW-0862">Zinc</keyword>
<dbReference type="STRING" id="29172.A0A0D8X9F4"/>
<dbReference type="Proteomes" id="UP000053766">
    <property type="component" value="Unassembled WGS sequence"/>
</dbReference>
<dbReference type="GO" id="GO:0048284">
    <property type="term" value="P:organelle fusion"/>
    <property type="evidence" value="ECO:0007669"/>
    <property type="project" value="TreeGrafter"/>
</dbReference>
<dbReference type="InterPro" id="IPR057308">
    <property type="entry name" value="CHCR_PEP5_VPS11"/>
</dbReference>
<dbReference type="OrthoDB" id="26184at2759"/>
<dbReference type="InterPro" id="IPR000547">
    <property type="entry name" value="Clathrin_H-chain/VPS_repeat"/>
</dbReference>
<keyword evidence="3" id="KW-0863">Zinc-finger</keyword>
<dbReference type="GO" id="GO:0006904">
    <property type="term" value="P:vesicle docking involved in exocytosis"/>
    <property type="evidence" value="ECO:0007669"/>
    <property type="project" value="TreeGrafter"/>
</dbReference>
<dbReference type="EMBL" id="KN716883">
    <property type="protein sequence ID" value="KJH41188.1"/>
    <property type="molecule type" value="Genomic_DNA"/>
</dbReference>
<name>A0A0D8X9F4_DICVI</name>
<dbReference type="GO" id="GO:0008270">
    <property type="term" value="F:zinc ion binding"/>
    <property type="evidence" value="ECO:0007669"/>
    <property type="project" value="UniProtKB-KW"/>
</dbReference>
<evidence type="ECO:0000256" key="6">
    <source>
        <dbReference type="PROSITE-ProRule" id="PRU01006"/>
    </source>
</evidence>
<evidence type="ECO:0000256" key="4">
    <source>
        <dbReference type="ARBA" id="ARBA00022833"/>
    </source>
</evidence>
<dbReference type="GO" id="GO:0030674">
    <property type="term" value="F:protein-macromolecule adaptor activity"/>
    <property type="evidence" value="ECO:0007669"/>
    <property type="project" value="TreeGrafter"/>
</dbReference>